<dbReference type="Pfam" id="PF01168">
    <property type="entry name" value="Ala_racemase_N"/>
    <property type="match status" value="1"/>
</dbReference>
<dbReference type="InterPro" id="IPR029066">
    <property type="entry name" value="PLP-binding_barrel"/>
</dbReference>
<dbReference type="GO" id="GO:0005829">
    <property type="term" value="C:cytosol"/>
    <property type="evidence" value="ECO:0007669"/>
    <property type="project" value="TreeGrafter"/>
</dbReference>
<evidence type="ECO:0000259" key="8">
    <source>
        <dbReference type="SMART" id="SM01005"/>
    </source>
</evidence>
<keyword evidence="3 5" id="KW-0663">Pyridoxal phosphate</keyword>
<dbReference type="UniPathway" id="UPA00042">
    <property type="reaction ID" value="UER00497"/>
</dbReference>
<dbReference type="PROSITE" id="PS00395">
    <property type="entry name" value="ALANINE_RACEMASE"/>
    <property type="match status" value="1"/>
</dbReference>
<reference evidence="9 10" key="1">
    <citation type="submission" date="2019-02" db="EMBL/GenBank/DDBJ databases">
        <title>Prokaryotic population dynamics and viral predation in marine succession experiment using metagenomics: the confinement effect.</title>
        <authorList>
            <person name="Haro-Moreno J.M."/>
            <person name="Rodriguez-Valera F."/>
            <person name="Lopez-Perez M."/>
        </authorList>
    </citation>
    <scope>NUCLEOTIDE SEQUENCE [LARGE SCALE GENOMIC DNA]</scope>
    <source>
        <strain evidence="9">MED-G169</strain>
    </source>
</reference>
<dbReference type="InterPro" id="IPR009006">
    <property type="entry name" value="Ala_racemase/Decarboxylase_C"/>
</dbReference>
<comment type="catalytic activity">
    <reaction evidence="1 5">
        <text>L-alanine = D-alanine</text>
        <dbReference type="Rhea" id="RHEA:20249"/>
        <dbReference type="ChEBI" id="CHEBI:57416"/>
        <dbReference type="ChEBI" id="CHEBI:57972"/>
        <dbReference type="EC" id="5.1.1.1"/>
    </reaction>
</comment>
<feature type="binding site" evidence="5 7">
    <location>
        <position position="309"/>
    </location>
    <ligand>
        <name>substrate</name>
    </ligand>
</feature>
<dbReference type="HAMAP" id="MF_01201">
    <property type="entry name" value="Ala_racemase"/>
    <property type="match status" value="1"/>
</dbReference>
<comment type="similarity">
    <text evidence="5">Belongs to the alanine racemase family.</text>
</comment>
<dbReference type="NCBIfam" id="TIGR00492">
    <property type="entry name" value="alr"/>
    <property type="match status" value="1"/>
</dbReference>
<evidence type="ECO:0000256" key="1">
    <source>
        <dbReference type="ARBA" id="ARBA00000316"/>
    </source>
</evidence>
<evidence type="ECO:0000256" key="6">
    <source>
        <dbReference type="PIRSR" id="PIRSR600821-50"/>
    </source>
</evidence>
<dbReference type="InterPro" id="IPR020622">
    <property type="entry name" value="Ala_racemase_pyridoxalP-BS"/>
</dbReference>
<proteinExistence type="inferred from homology"/>
<comment type="pathway">
    <text evidence="5">Amino-acid biosynthesis; D-alanine biosynthesis; D-alanine from L-alanine: step 1/1.</text>
</comment>
<dbReference type="PANTHER" id="PTHR30511:SF0">
    <property type="entry name" value="ALANINE RACEMASE, CATABOLIC-RELATED"/>
    <property type="match status" value="1"/>
</dbReference>
<dbReference type="InterPro" id="IPR001608">
    <property type="entry name" value="Ala_racemase_N"/>
</dbReference>
<feature type="binding site" evidence="5 7">
    <location>
        <position position="131"/>
    </location>
    <ligand>
        <name>substrate</name>
    </ligand>
</feature>
<dbReference type="Pfam" id="PF00842">
    <property type="entry name" value="Ala_racemase_C"/>
    <property type="match status" value="1"/>
</dbReference>
<name>A0A520LMQ6_9GAMM</name>
<feature type="active site" description="Proton acceptor; specific for D-alanine" evidence="5">
    <location>
        <position position="35"/>
    </location>
</feature>
<dbReference type="CDD" id="cd06827">
    <property type="entry name" value="PLPDE_III_AR_proteobact"/>
    <property type="match status" value="1"/>
</dbReference>
<protein>
    <recommendedName>
        <fullName evidence="5">Alanine racemase</fullName>
        <ecNumber evidence="5">5.1.1.1</ecNumber>
    </recommendedName>
</protein>
<dbReference type="EMBL" id="SHBO01000013">
    <property type="protein sequence ID" value="RZO07313.1"/>
    <property type="molecule type" value="Genomic_DNA"/>
</dbReference>
<gene>
    <name evidence="9" type="primary">alr</name>
    <name evidence="9" type="ORF">EVB02_01685</name>
</gene>
<dbReference type="AlphaFoldDB" id="A0A520LMQ6"/>
<dbReference type="SUPFAM" id="SSF51419">
    <property type="entry name" value="PLP-binding barrel"/>
    <property type="match status" value="1"/>
</dbReference>
<dbReference type="FunFam" id="3.20.20.10:FF:000002">
    <property type="entry name" value="Alanine racemase"/>
    <property type="match status" value="1"/>
</dbReference>
<dbReference type="PANTHER" id="PTHR30511">
    <property type="entry name" value="ALANINE RACEMASE"/>
    <property type="match status" value="1"/>
</dbReference>
<feature type="domain" description="Alanine racemase C-terminal" evidence="8">
    <location>
        <begin position="240"/>
        <end position="364"/>
    </location>
</feature>
<accession>A0A520LMQ6</accession>
<dbReference type="GO" id="GO:0008784">
    <property type="term" value="F:alanine racemase activity"/>
    <property type="evidence" value="ECO:0007669"/>
    <property type="project" value="UniProtKB-UniRule"/>
</dbReference>
<dbReference type="Proteomes" id="UP000318148">
    <property type="component" value="Unassembled WGS sequence"/>
</dbReference>
<dbReference type="InterPro" id="IPR000821">
    <property type="entry name" value="Ala_racemase"/>
</dbReference>
<organism evidence="9 10">
    <name type="scientific">SAR92 clade bacterium</name>
    <dbReference type="NCBI Taxonomy" id="2315479"/>
    <lineage>
        <taxon>Bacteria</taxon>
        <taxon>Pseudomonadati</taxon>
        <taxon>Pseudomonadota</taxon>
        <taxon>Gammaproteobacteria</taxon>
        <taxon>Cellvibrionales</taxon>
        <taxon>Porticoccaceae</taxon>
        <taxon>SAR92 clade</taxon>
    </lineage>
</organism>
<dbReference type="GO" id="GO:0030632">
    <property type="term" value="P:D-alanine biosynthetic process"/>
    <property type="evidence" value="ECO:0007669"/>
    <property type="project" value="UniProtKB-UniRule"/>
</dbReference>
<dbReference type="InterPro" id="IPR011079">
    <property type="entry name" value="Ala_racemase_C"/>
</dbReference>
<evidence type="ECO:0000256" key="3">
    <source>
        <dbReference type="ARBA" id="ARBA00022898"/>
    </source>
</evidence>
<feature type="active site" description="Proton acceptor; specific for L-alanine" evidence="5">
    <location>
        <position position="261"/>
    </location>
</feature>
<feature type="modified residue" description="N6-(pyridoxal phosphate)lysine" evidence="5 6">
    <location>
        <position position="35"/>
    </location>
</feature>
<comment type="function">
    <text evidence="5">Catalyzes the interconversion of L-alanine and D-alanine. May also act on other amino acids.</text>
</comment>
<evidence type="ECO:0000256" key="7">
    <source>
        <dbReference type="PIRSR" id="PIRSR600821-52"/>
    </source>
</evidence>
<dbReference type="Gene3D" id="2.40.37.10">
    <property type="entry name" value="Lyase, Ornithine Decarboxylase, Chain A, domain 1"/>
    <property type="match status" value="1"/>
</dbReference>
<dbReference type="GO" id="GO:0030170">
    <property type="term" value="F:pyridoxal phosphate binding"/>
    <property type="evidence" value="ECO:0007669"/>
    <property type="project" value="UniProtKB-UniRule"/>
</dbReference>
<dbReference type="Gene3D" id="3.20.20.10">
    <property type="entry name" value="Alanine racemase"/>
    <property type="match status" value="1"/>
</dbReference>
<dbReference type="SMART" id="SM01005">
    <property type="entry name" value="Ala_racemase_C"/>
    <property type="match status" value="1"/>
</dbReference>
<comment type="cofactor">
    <cofactor evidence="2 5 6">
        <name>pyridoxal 5'-phosphate</name>
        <dbReference type="ChEBI" id="CHEBI:597326"/>
    </cofactor>
</comment>
<keyword evidence="4 5" id="KW-0413">Isomerase</keyword>
<evidence type="ECO:0000256" key="4">
    <source>
        <dbReference type="ARBA" id="ARBA00023235"/>
    </source>
</evidence>
<dbReference type="PRINTS" id="PR00992">
    <property type="entry name" value="ALARACEMASE"/>
</dbReference>
<sequence length="365" mass="40533">MSRPTKVIVNRQAIKNNLALANSLAPTSKFVSVIKANAYGHGLIEIAKTLSDSTEAFGVACIEEAISIRNAGIENPILLMEGLFTEDELQVASEKNFWLMVENKFHVDALLSAKISTPIKIWFGIDTGMHRLGFQKNSIYENIKILESSTNVKKPIVIASHFANADDLSSNFTQIQIDRFDKHISNIKSDTSIYEESLSNSAGLLGWVDSHRDWERPGYLLFGNSPFIHSHETEKFLEPAMDFKSKIISIRTISAGESVGYGQNWTAKRKTKIATVTVGYADGYPRNAKNGTPTLVNNKTCPVVGKVSMDMITIDVTDVCEVSIGDDVVLWGHDLPVNKIAKYCDSIGWELLSRITSRVPRFYIN</sequence>
<evidence type="ECO:0000313" key="10">
    <source>
        <dbReference type="Proteomes" id="UP000318148"/>
    </source>
</evidence>
<dbReference type="SUPFAM" id="SSF50621">
    <property type="entry name" value="Alanine racemase C-terminal domain-like"/>
    <property type="match status" value="1"/>
</dbReference>
<dbReference type="EC" id="5.1.1.1" evidence="5"/>
<evidence type="ECO:0000256" key="5">
    <source>
        <dbReference type="HAMAP-Rule" id="MF_01201"/>
    </source>
</evidence>
<evidence type="ECO:0000313" key="9">
    <source>
        <dbReference type="EMBL" id="RZO07313.1"/>
    </source>
</evidence>
<evidence type="ECO:0000256" key="2">
    <source>
        <dbReference type="ARBA" id="ARBA00001933"/>
    </source>
</evidence>
<comment type="caution">
    <text evidence="9">The sequence shown here is derived from an EMBL/GenBank/DDBJ whole genome shotgun (WGS) entry which is preliminary data.</text>
</comment>